<protein>
    <submittedName>
        <fullName evidence="1">Type II toxin-antitoxin system RelE/ParE family toxin</fullName>
    </submittedName>
</protein>
<sequence>MKKITEITQSPLFAKQKKKLHKNQIRDLDQAIQTIVKEPEAGHLKTGNLCGIRVYKFQSIQEQVLLAYEVVENHLYLYAFGTHENFYRQLKKYINR</sequence>
<dbReference type="EMBL" id="JACNJH010000087">
    <property type="protein sequence ID" value="MBC8360391.1"/>
    <property type="molecule type" value="Genomic_DNA"/>
</dbReference>
<organism evidence="1 2">
    <name type="scientific">Candidatus Desulfatibia profunda</name>
    <dbReference type="NCBI Taxonomy" id="2841695"/>
    <lineage>
        <taxon>Bacteria</taxon>
        <taxon>Pseudomonadati</taxon>
        <taxon>Thermodesulfobacteriota</taxon>
        <taxon>Desulfobacteria</taxon>
        <taxon>Desulfobacterales</taxon>
        <taxon>Desulfobacterales incertae sedis</taxon>
        <taxon>Candidatus Desulfatibia</taxon>
    </lineage>
</organism>
<dbReference type="InterPro" id="IPR035093">
    <property type="entry name" value="RelE/ParE_toxin_dom_sf"/>
</dbReference>
<dbReference type="Gene3D" id="3.30.2310.20">
    <property type="entry name" value="RelE-like"/>
    <property type="match status" value="1"/>
</dbReference>
<dbReference type="InterPro" id="IPR031552">
    <property type="entry name" value="ParE-like_toxin"/>
</dbReference>
<proteinExistence type="predicted"/>
<reference evidence="1 2" key="1">
    <citation type="submission" date="2020-08" db="EMBL/GenBank/DDBJ databases">
        <title>Bridging the membrane lipid divide: bacteria of the FCB group superphylum have the potential to synthesize archaeal ether lipids.</title>
        <authorList>
            <person name="Villanueva L."/>
            <person name="Von Meijenfeldt F.A.B."/>
            <person name="Westbye A.B."/>
            <person name="Yadav S."/>
            <person name="Hopmans E.C."/>
            <person name="Dutilh B.E."/>
            <person name="Sinninghe Damste J.S."/>
        </authorList>
    </citation>
    <scope>NUCLEOTIDE SEQUENCE [LARGE SCALE GENOMIC DNA]</scope>
    <source>
        <strain evidence="1">NIOZ-UU30</strain>
    </source>
</reference>
<gene>
    <name evidence="1" type="ORF">H8E23_03190</name>
</gene>
<dbReference type="AlphaFoldDB" id="A0A8J6NU79"/>
<accession>A0A8J6NU79</accession>
<name>A0A8J6NU79_9BACT</name>
<comment type="caution">
    <text evidence="1">The sequence shown here is derived from an EMBL/GenBank/DDBJ whole genome shotgun (WGS) entry which is preliminary data.</text>
</comment>
<evidence type="ECO:0000313" key="2">
    <source>
        <dbReference type="Proteomes" id="UP000603434"/>
    </source>
</evidence>
<evidence type="ECO:0000313" key="1">
    <source>
        <dbReference type="EMBL" id="MBC8360391.1"/>
    </source>
</evidence>
<dbReference type="Pfam" id="PF15781">
    <property type="entry name" value="ParE-like_toxin"/>
    <property type="match status" value="1"/>
</dbReference>
<dbReference type="Proteomes" id="UP000603434">
    <property type="component" value="Unassembled WGS sequence"/>
</dbReference>
<dbReference type="SUPFAM" id="SSF143011">
    <property type="entry name" value="RelE-like"/>
    <property type="match status" value="1"/>
</dbReference>